<keyword evidence="3" id="KW-0963">Cytoplasm</keyword>
<sequence>MTGDDVPAVLAIERALFPADAWSERMFREELAAPTRHYVVAVTPEGEIVGYAGLFAAADQGDVQTIAVAAPYQRRGAGRLLLTELLGEAARRGAREVFLEVRADNPRARELYERFGFREIGLRRAYYDDGTDAIVMMRGENRDA</sequence>
<dbReference type="CDD" id="cd04301">
    <property type="entry name" value="NAT_SF"/>
    <property type="match status" value="1"/>
</dbReference>
<comment type="subcellular location">
    <subcellularLocation>
        <location evidence="3">Cytoplasm</location>
    </subcellularLocation>
</comment>
<dbReference type="Gene3D" id="3.40.630.30">
    <property type="match status" value="1"/>
</dbReference>
<proteinExistence type="inferred from homology"/>
<dbReference type="OrthoDB" id="529907at2"/>
<dbReference type="SUPFAM" id="SSF55729">
    <property type="entry name" value="Acyl-CoA N-acyltransferases (Nat)"/>
    <property type="match status" value="1"/>
</dbReference>
<dbReference type="NCBIfam" id="TIGR01575">
    <property type="entry name" value="rimI"/>
    <property type="match status" value="1"/>
</dbReference>
<accession>A0A3A4AQY7</accession>
<dbReference type="RefSeq" id="WP_119930467.1">
    <property type="nucleotide sequence ID" value="NZ_QZEY01000018.1"/>
</dbReference>
<keyword evidence="2" id="KW-0012">Acyltransferase</keyword>
<evidence type="ECO:0000313" key="6">
    <source>
        <dbReference type="Proteomes" id="UP000265768"/>
    </source>
</evidence>
<dbReference type="InterPro" id="IPR016181">
    <property type="entry name" value="Acyl_CoA_acyltransferase"/>
</dbReference>
<comment type="caution">
    <text evidence="5">The sequence shown here is derived from an EMBL/GenBank/DDBJ whole genome shotgun (WGS) entry which is preliminary data.</text>
</comment>
<dbReference type="Pfam" id="PF00583">
    <property type="entry name" value="Acetyltransf_1"/>
    <property type="match status" value="1"/>
</dbReference>
<name>A0A3A4AQY7_9ACTN</name>
<dbReference type="GO" id="GO:0008999">
    <property type="term" value="F:protein-N-terminal-alanine acetyltransferase activity"/>
    <property type="evidence" value="ECO:0007669"/>
    <property type="project" value="UniProtKB-EC"/>
</dbReference>
<comment type="function">
    <text evidence="3">Acetylates the N-terminal alanine of ribosomal protein bS18.</text>
</comment>
<keyword evidence="1 5" id="KW-0808">Transferase</keyword>
<gene>
    <name evidence="5" type="primary">rimI</name>
    <name evidence="5" type="ORF">D5H75_32195</name>
</gene>
<protein>
    <recommendedName>
        <fullName evidence="3">[Ribosomal protein bS18]-alanine N-acetyltransferase</fullName>
        <ecNumber evidence="3">2.3.1.266</ecNumber>
    </recommendedName>
</protein>
<dbReference type="AlphaFoldDB" id="A0A3A4AQY7"/>
<dbReference type="PROSITE" id="PS51186">
    <property type="entry name" value="GNAT"/>
    <property type="match status" value="1"/>
</dbReference>
<keyword evidence="6" id="KW-1185">Reference proteome</keyword>
<dbReference type="GO" id="GO:0005737">
    <property type="term" value="C:cytoplasm"/>
    <property type="evidence" value="ECO:0007669"/>
    <property type="project" value="UniProtKB-SubCell"/>
</dbReference>
<dbReference type="InterPro" id="IPR050832">
    <property type="entry name" value="Bact_Acetyltransf"/>
</dbReference>
<comment type="similarity">
    <text evidence="3">Belongs to the acetyltransferase family. RimI subfamily.</text>
</comment>
<comment type="catalytic activity">
    <reaction evidence="3">
        <text>N-terminal L-alanyl-[ribosomal protein bS18] + acetyl-CoA = N-terminal N(alpha)-acetyl-L-alanyl-[ribosomal protein bS18] + CoA + H(+)</text>
        <dbReference type="Rhea" id="RHEA:43756"/>
        <dbReference type="Rhea" id="RHEA-COMP:10676"/>
        <dbReference type="Rhea" id="RHEA-COMP:10677"/>
        <dbReference type="ChEBI" id="CHEBI:15378"/>
        <dbReference type="ChEBI" id="CHEBI:57287"/>
        <dbReference type="ChEBI" id="CHEBI:57288"/>
        <dbReference type="ChEBI" id="CHEBI:64718"/>
        <dbReference type="ChEBI" id="CHEBI:83683"/>
        <dbReference type="EC" id="2.3.1.266"/>
    </reaction>
</comment>
<dbReference type="EC" id="2.3.1.266" evidence="3"/>
<evidence type="ECO:0000256" key="2">
    <source>
        <dbReference type="ARBA" id="ARBA00023315"/>
    </source>
</evidence>
<dbReference type="PANTHER" id="PTHR43877">
    <property type="entry name" value="AMINOALKYLPHOSPHONATE N-ACETYLTRANSFERASE-RELATED-RELATED"/>
    <property type="match status" value="1"/>
</dbReference>
<dbReference type="InterPro" id="IPR000182">
    <property type="entry name" value="GNAT_dom"/>
</dbReference>
<evidence type="ECO:0000256" key="1">
    <source>
        <dbReference type="ARBA" id="ARBA00022679"/>
    </source>
</evidence>
<evidence type="ECO:0000256" key="3">
    <source>
        <dbReference type="RuleBase" id="RU363094"/>
    </source>
</evidence>
<evidence type="ECO:0000259" key="4">
    <source>
        <dbReference type="PROSITE" id="PS51186"/>
    </source>
</evidence>
<dbReference type="Proteomes" id="UP000265768">
    <property type="component" value="Unassembled WGS sequence"/>
</dbReference>
<dbReference type="InterPro" id="IPR006464">
    <property type="entry name" value="AcTrfase_RimI/Ard1"/>
</dbReference>
<evidence type="ECO:0000313" key="5">
    <source>
        <dbReference type="EMBL" id="RJL23678.1"/>
    </source>
</evidence>
<feature type="domain" description="N-acetyltransferase" evidence="4">
    <location>
        <begin position="1"/>
        <end position="141"/>
    </location>
</feature>
<organism evidence="5 6">
    <name type="scientific">Bailinhaonella thermotolerans</name>
    <dbReference type="NCBI Taxonomy" id="1070861"/>
    <lineage>
        <taxon>Bacteria</taxon>
        <taxon>Bacillati</taxon>
        <taxon>Actinomycetota</taxon>
        <taxon>Actinomycetes</taxon>
        <taxon>Streptosporangiales</taxon>
        <taxon>Streptosporangiaceae</taxon>
        <taxon>Bailinhaonella</taxon>
    </lineage>
</organism>
<dbReference type="EMBL" id="QZEY01000018">
    <property type="protein sequence ID" value="RJL23678.1"/>
    <property type="molecule type" value="Genomic_DNA"/>
</dbReference>
<reference evidence="5 6" key="1">
    <citation type="submission" date="2018-09" db="EMBL/GenBank/DDBJ databases">
        <title>YIM 75507 draft genome.</title>
        <authorList>
            <person name="Tang S."/>
            <person name="Feng Y."/>
        </authorList>
    </citation>
    <scope>NUCLEOTIDE SEQUENCE [LARGE SCALE GENOMIC DNA]</scope>
    <source>
        <strain evidence="5 6">YIM 75507</strain>
    </source>
</reference>